<dbReference type="eggNOG" id="ENOG503464J">
    <property type="taxonomic scope" value="Bacteria"/>
</dbReference>
<evidence type="ECO:0008006" key="3">
    <source>
        <dbReference type="Google" id="ProtNLM"/>
    </source>
</evidence>
<dbReference type="PATRIC" id="fig|889378.3.peg.785"/>
<dbReference type="NCBIfam" id="NF047780">
    <property type="entry name" value="LIC12708_fam"/>
    <property type="match status" value="1"/>
</dbReference>
<evidence type="ECO:0000313" key="1">
    <source>
        <dbReference type="EMBL" id="AFG36876.1"/>
    </source>
</evidence>
<name>H9UH83_SPIAZ</name>
<evidence type="ECO:0000313" key="2">
    <source>
        <dbReference type="Proteomes" id="UP000007383"/>
    </source>
</evidence>
<dbReference type="STRING" id="889378.Spiaf_0782"/>
<dbReference type="HOGENOM" id="CLU_684929_0_0_12"/>
<organism evidence="1 2">
    <name type="scientific">Spirochaeta africana (strain ATCC 700263 / DSM 8902 / Z-7692)</name>
    <dbReference type="NCBI Taxonomy" id="889378"/>
    <lineage>
        <taxon>Bacteria</taxon>
        <taxon>Pseudomonadati</taxon>
        <taxon>Spirochaetota</taxon>
        <taxon>Spirochaetia</taxon>
        <taxon>Spirochaetales</taxon>
        <taxon>Spirochaetaceae</taxon>
        <taxon>Spirochaeta</taxon>
    </lineage>
</organism>
<protein>
    <recommendedName>
        <fullName evidence="3">Lipoprotein</fullName>
    </recommendedName>
</protein>
<dbReference type="KEGG" id="sfc:Spiaf_0782"/>
<sequence>MMGGRDITVRHMLFLIAAVVLAGLTGCGDARRYVDQEELFFIQLGKLEHNIDLFQSRTSPFSERSDIYMADGLVWVLNRNANKIMTFTSYGDLVSLIYDPDENPAPATLPIAGQTTGISSRRAVPYEFNRVGWFTIDSRRRILVEDMLPRDRWEIDDDLDSALNRVVLRFSPQGEPLDYIGQDGPRGAPFPHIHRLETSVDDELVVISRVPDRWLVYWFLSGGEHLSTIEIPVERLPMPREGLIPSLQEVIPDTERRRIYLKIDYYQEHTDATTAGVDRINQEYSYVYWMDLNDGVYRGGVEIPRNVRETSESSLLDQRTRDFSYRLIGVPEGRYLLLMSEEDDDNVQLLLMGLDGRVIRRRYIRIPQDQVLFRRLRLSRNAILVGLLAYDDGAEVHWWRTDALLPHL</sequence>
<gene>
    <name evidence="1" type="ordered locus">Spiaf_0782</name>
</gene>
<keyword evidence="2" id="KW-1185">Reference proteome</keyword>
<dbReference type="InterPro" id="IPR058072">
    <property type="entry name" value="LIC12708-like"/>
</dbReference>
<dbReference type="Proteomes" id="UP000007383">
    <property type="component" value="Chromosome"/>
</dbReference>
<accession>H9UH83</accession>
<dbReference type="PROSITE" id="PS51257">
    <property type="entry name" value="PROKAR_LIPOPROTEIN"/>
    <property type="match status" value="1"/>
</dbReference>
<reference evidence="2" key="1">
    <citation type="journal article" date="2013" name="Stand. Genomic Sci.">
        <title>Complete genome sequence of the halophilic bacterium Spirochaeta africana type strain (Z-7692(T)) from the alkaline Lake Magadi in the East African Rift.</title>
        <authorList>
            <person name="Liolos K."/>
            <person name="Abt B."/>
            <person name="Scheuner C."/>
            <person name="Teshima H."/>
            <person name="Held B."/>
            <person name="Lapidus A."/>
            <person name="Nolan M."/>
            <person name="Lucas S."/>
            <person name="Deshpande S."/>
            <person name="Cheng J.F."/>
            <person name="Tapia R."/>
            <person name="Goodwin L.A."/>
            <person name="Pitluck S."/>
            <person name="Pagani I."/>
            <person name="Ivanova N."/>
            <person name="Mavromatis K."/>
            <person name="Mikhailova N."/>
            <person name="Huntemann M."/>
            <person name="Pati A."/>
            <person name="Chen A."/>
            <person name="Palaniappan K."/>
            <person name="Land M."/>
            <person name="Rohde M."/>
            <person name="Tindall B.J."/>
            <person name="Detter J.C."/>
            <person name="Goker M."/>
            <person name="Bristow J."/>
            <person name="Eisen J.A."/>
            <person name="Markowitz V."/>
            <person name="Hugenholtz P."/>
            <person name="Woyke T."/>
            <person name="Klenk H.P."/>
            <person name="Kyrpides N.C."/>
        </authorList>
    </citation>
    <scope>NUCLEOTIDE SEQUENCE</scope>
    <source>
        <strain evidence="2">ATCC 700263 / DSM 8902 / Z-7692</strain>
    </source>
</reference>
<dbReference type="EMBL" id="CP003282">
    <property type="protein sequence ID" value="AFG36876.1"/>
    <property type="molecule type" value="Genomic_DNA"/>
</dbReference>
<proteinExistence type="predicted"/>
<dbReference type="AlphaFoldDB" id="H9UH83"/>